<feature type="domain" description="Reverse transcriptase Ty1/copia-type" evidence="1">
    <location>
        <begin position="1"/>
        <end position="129"/>
    </location>
</feature>
<feature type="non-terminal residue" evidence="2">
    <location>
        <position position="1"/>
    </location>
</feature>
<gene>
    <name evidence="2" type="ORF">KK1_024931</name>
</gene>
<evidence type="ECO:0000259" key="1">
    <source>
        <dbReference type="Pfam" id="PF07727"/>
    </source>
</evidence>
<name>A0A151SE58_CAJCA</name>
<proteinExistence type="predicted"/>
<keyword evidence="3" id="KW-1185">Reference proteome</keyword>
<protein>
    <submittedName>
        <fullName evidence="2">Retrovirus-related Pol polyprotein from transposon TNT 1-94</fullName>
    </submittedName>
</protein>
<evidence type="ECO:0000313" key="3">
    <source>
        <dbReference type="Proteomes" id="UP000075243"/>
    </source>
</evidence>
<reference evidence="2" key="1">
    <citation type="journal article" date="2012" name="Nat. Biotechnol.">
        <title>Draft genome sequence of pigeonpea (Cajanus cajan), an orphan legume crop of resource-poor farmers.</title>
        <authorList>
            <person name="Varshney R.K."/>
            <person name="Chen W."/>
            <person name="Li Y."/>
            <person name="Bharti A.K."/>
            <person name="Saxena R.K."/>
            <person name="Schlueter J.A."/>
            <person name="Donoghue M.T."/>
            <person name="Azam S."/>
            <person name="Fan G."/>
            <person name="Whaley A.M."/>
            <person name="Farmer A.D."/>
            <person name="Sheridan J."/>
            <person name="Iwata A."/>
            <person name="Tuteja R."/>
            <person name="Penmetsa R.V."/>
            <person name="Wu W."/>
            <person name="Upadhyaya H.D."/>
            <person name="Yang S.P."/>
            <person name="Shah T."/>
            <person name="Saxena K.B."/>
            <person name="Michael T."/>
            <person name="McCombie W.R."/>
            <person name="Yang B."/>
            <person name="Zhang G."/>
            <person name="Yang H."/>
            <person name="Wang J."/>
            <person name="Spillane C."/>
            <person name="Cook D.R."/>
            <person name="May G.D."/>
            <person name="Xu X."/>
            <person name="Jackson S.A."/>
        </authorList>
    </citation>
    <scope>NUCLEOTIDE SEQUENCE [LARGE SCALE GENOMIC DNA]</scope>
</reference>
<evidence type="ECO:0000313" key="2">
    <source>
        <dbReference type="EMBL" id="KYP53110.1"/>
    </source>
</evidence>
<sequence>LHKALYILKQAPRAWFERLKKTLLERGFTTNKYDPSIFMYKYKSNVIYLLFYTDGTILTSDSQQLLQQLNLQLNGVFALKQLGDLEYFLGIKVHKLKNGSIVFTQKKYIHDLLEKAKMGEEKSISSPMVCGLKLFKQGLDYFLDSTLYKSIVGSLQYVTLTYSPRNILLYYQILPIYVNTLGGSLGSCQKNFKIPQGCMQLWPSSMANNFSQTSSNHCIF</sequence>
<dbReference type="Proteomes" id="UP000075243">
    <property type="component" value="Unassembled WGS sequence"/>
</dbReference>
<accession>A0A151SE58</accession>
<dbReference type="InterPro" id="IPR013103">
    <property type="entry name" value="RVT_2"/>
</dbReference>
<dbReference type="Pfam" id="PF07727">
    <property type="entry name" value="RVT_2"/>
    <property type="match status" value="1"/>
</dbReference>
<organism evidence="2 3">
    <name type="scientific">Cajanus cajan</name>
    <name type="common">Pigeon pea</name>
    <name type="synonym">Cajanus indicus</name>
    <dbReference type="NCBI Taxonomy" id="3821"/>
    <lineage>
        <taxon>Eukaryota</taxon>
        <taxon>Viridiplantae</taxon>
        <taxon>Streptophyta</taxon>
        <taxon>Embryophyta</taxon>
        <taxon>Tracheophyta</taxon>
        <taxon>Spermatophyta</taxon>
        <taxon>Magnoliopsida</taxon>
        <taxon>eudicotyledons</taxon>
        <taxon>Gunneridae</taxon>
        <taxon>Pentapetalae</taxon>
        <taxon>rosids</taxon>
        <taxon>fabids</taxon>
        <taxon>Fabales</taxon>
        <taxon>Fabaceae</taxon>
        <taxon>Papilionoideae</taxon>
        <taxon>50 kb inversion clade</taxon>
        <taxon>NPAAA clade</taxon>
        <taxon>indigoferoid/millettioid clade</taxon>
        <taxon>Phaseoleae</taxon>
        <taxon>Cajanus</taxon>
    </lineage>
</organism>
<dbReference type="STRING" id="3821.A0A151SE58"/>
<dbReference type="AlphaFoldDB" id="A0A151SE58"/>
<dbReference type="EMBL" id="KQ483416">
    <property type="protein sequence ID" value="KYP53110.1"/>
    <property type="molecule type" value="Genomic_DNA"/>
</dbReference>